<proteinExistence type="predicted"/>
<gene>
    <name evidence="3" type="ORF">ABH15_05330</name>
</gene>
<dbReference type="SUPFAM" id="SSF53474">
    <property type="entry name" value="alpha/beta-Hydrolases"/>
    <property type="match status" value="1"/>
</dbReference>
<dbReference type="PANTHER" id="PTHR43798">
    <property type="entry name" value="MONOACYLGLYCEROL LIPASE"/>
    <property type="match status" value="1"/>
</dbReference>
<dbReference type="GO" id="GO:0016787">
    <property type="term" value="F:hydrolase activity"/>
    <property type="evidence" value="ECO:0007669"/>
    <property type="project" value="UniProtKB-KW"/>
</dbReference>
<dbReference type="Gene3D" id="3.40.50.1820">
    <property type="entry name" value="alpha/beta hydrolase"/>
    <property type="match status" value="1"/>
</dbReference>
<comment type="caution">
    <text evidence="3">The sequence shown here is derived from an EMBL/GenBank/DDBJ whole genome shotgun (WGS) entry which is preliminary data.</text>
</comment>
<dbReference type="OrthoDB" id="131011at2157"/>
<keyword evidence="4" id="KW-1185">Reference proteome</keyword>
<dbReference type="InterPro" id="IPR050266">
    <property type="entry name" value="AB_hydrolase_sf"/>
</dbReference>
<dbReference type="Proteomes" id="UP000290932">
    <property type="component" value="Unassembled WGS sequence"/>
</dbReference>
<dbReference type="InterPro" id="IPR029058">
    <property type="entry name" value="AB_hydrolase_fold"/>
</dbReference>
<dbReference type="AlphaFoldDB" id="A0A498H001"/>
<organism evidence="3 4">
    <name type="scientific">Methanoculleus taiwanensis</name>
    <dbReference type="NCBI Taxonomy" id="1550565"/>
    <lineage>
        <taxon>Archaea</taxon>
        <taxon>Methanobacteriati</taxon>
        <taxon>Methanobacteriota</taxon>
        <taxon>Stenosarchaea group</taxon>
        <taxon>Methanomicrobia</taxon>
        <taxon>Methanomicrobiales</taxon>
        <taxon>Methanomicrobiaceae</taxon>
        <taxon>Methanoculleus</taxon>
    </lineage>
</organism>
<sequence>MKLRTYGRPPYTVAVVHGGPGAPGEMAPVAWALSTYAGILEPLQTAATLDGQVQELAEVLIEHAEPPVTLIGHSWGAILGFITAARYPGLVGKLILVGSAPFEERYAGAIMATRLLRLSDGERSEALALAEKFSDPAIEQNGKAFARFGELMAAADACDPLPHDDEVLEYQPAINRSVWEEARSLRSSGELLALGKNIRCPVIAIHGDHDPHPAAGVREPLSRVLADFRFILLDACGHAPWHERRARDAFFAILEREIRRSL</sequence>
<reference evidence="3 4" key="1">
    <citation type="journal article" date="2015" name="Int. J. Syst. Evol. Microbiol.">
        <title>Methanoculleus taiwanensis sp. nov., a methanogen isolated from deep marine sediment at the deformation front area near Taiwan.</title>
        <authorList>
            <person name="Weng C.Y."/>
            <person name="Chen S.C."/>
            <person name="Lai M.C."/>
            <person name="Wu S.Y."/>
            <person name="Lin S."/>
            <person name="Yang T.F."/>
            <person name="Chen P.C."/>
        </authorList>
    </citation>
    <scope>NUCLEOTIDE SEQUENCE [LARGE SCALE GENOMIC DNA]</scope>
    <source>
        <strain evidence="3 4">CYW4</strain>
    </source>
</reference>
<evidence type="ECO:0000259" key="2">
    <source>
        <dbReference type="Pfam" id="PF12697"/>
    </source>
</evidence>
<evidence type="ECO:0000313" key="3">
    <source>
        <dbReference type="EMBL" id="RXE55665.1"/>
    </source>
</evidence>
<accession>A0A498H001</accession>
<dbReference type="InterPro" id="IPR000073">
    <property type="entry name" value="AB_hydrolase_1"/>
</dbReference>
<feature type="domain" description="AB hydrolase-1" evidence="2">
    <location>
        <begin position="47"/>
        <end position="248"/>
    </location>
</feature>
<evidence type="ECO:0000313" key="4">
    <source>
        <dbReference type="Proteomes" id="UP000290932"/>
    </source>
</evidence>
<dbReference type="Pfam" id="PF12697">
    <property type="entry name" value="Abhydrolase_6"/>
    <property type="match status" value="1"/>
</dbReference>
<evidence type="ECO:0000256" key="1">
    <source>
        <dbReference type="ARBA" id="ARBA00022801"/>
    </source>
</evidence>
<dbReference type="GO" id="GO:0016020">
    <property type="term" value="C:membrane"/>
    <property type="evidence" value="ECO:0007669"/>
    <property type="project" value="TreeGrafter"/>
</dbReference>
<protein>
    <submittedName>
        <fullName evidence="3">Alpha/beta hydrolase</fullName>
    </submittedName>
</protein>
<name>A0A498H001_9EURY</name>
<dbReference type="EMBL" id="LHQS01000002">
    <property type="protein sequence ID" value="RXE55665.1"/>
    <property type="molecule type" value="Genomic_DNA"/>
</dbReference>
<keyword evidence="1 3" id="KW-0378">Hydrolase</keyword>
<dbReference type="PANTHER" id="PTHR43798:SF31">
    <property type="entry name" value="AB HYDROLASE SUPERFAMILY PROTEIN YCLE"/>
    <property type="match status" value="1"/>
</dbReference>
<dbReference type="RefSeq" id="WP_128693350.1">
    <property type="nucleotide sequence ID" value="NZ_LHQS01000002.1"/>
</dbReference>